<dbReference type="SUPFAM" id="SSF47979">
    <property type="entry name" value="Iron-dependent repressor protein, dimerization domain"/>
    <property type="match status" value="1"/>
</dbReference>
<dbReference type="EMBL" id="FQUO01000002">
    <property type="protein sequence ID" value="SHE60141.1"/>
    <property type="molecule type" value="Genomic_DNA"/>
</dbReference>
<dbReference type="InterPro" id="IPR007167">
    <property type="entry name" value="Fe-transptr_FeoA-like"/>
</dbReference>
<dbReference type="Pfam" id="PF04023">
    <property type="entry name" value="FeoA"/>
    <property type="match status" value="1"/>
</dbReference>
<reference evidence="15 16" key="1">
    <citation type="submission" date="2016-11" db="EMBL/GenBank/DDBJ databases">
        <authorList>
            <person name="Jaros S."/>
            <person name="Januszkiewicz K."/>
            <person name="Wedrychowicz H."/>
        </authorList>
    </citation>
    <scope>NUCLEOTIDE SEQUENCE [LARGE SCALE GENOMIC DNA]</scope>
    <source>
        <strain evidence="15 16">DSM 26897</strain>
    </source>
</reference>
<comment type="subcellular location">
    <subcellularLocation>
        <location evidence="1">Cytoplasm</location>
    </subcellularLocation>
</comment>
<evidence type="ECO:0000256" key="10">
    <source>
        <dbReference type="ARBA" id="ARBA00023163"/>
    </source>
</evidence>
<evidence type="ECO:0000313" key="16">
    <source>
        <dbReference type="Proteomes" id="UP000184368"/>
    </source>
</evidence>
<keyword evidence="16" id="KW-1185">Reference proteome</keyword>
<evidence type="ECO:0000256" key="5">
    <source>
        <dbReference type="ARBA" id="ARBA00022490"/>
    </source>
</evidence>
<evidence type="ECO:0000256" key="12">
    <source>
        <dbReference type="ARBA" id="ARBA00025185"/>
    </source>
</evidence>
<dbReference type="InterPro" id="IPR036421">
    <property type="entry name" value="Fe_dep_repressor_sf"/>
</dbReference>
<evidence type="ECO:0000256" key="6">
    <source>
        <dbReference type="ARBA" id="ARBA00022491"/>
    </source>
</evidence>
<evidence type="ECO:0000256" key="4">
    <source>
        <dbReference type="ARBA" id="ARBA00022386"/>
    </source>
</evidence>
<dbReference type="AlphaFoldDB" id="A0A1M4UTQ9"/>
<evidence type="ECO:0000256" key="7">
    <source>
        <dbReference type="ARBA" id="ARBA00023015"/>
    </source>
</evidence>
<comment type="subunit">
    <text evidence="3">Homodimer.</text>
</comment>
<keyword evidence="10" id="KW-0804">Transcription</keyword>
<keyword evidence="11" id="KW-0464">Manganese</keyword>
<evidence type="ECO:0000256" key="1">
    <source>
        <dbReference type="ARBA" id="ARBA00004496"/>
    </source>
</evidence>
<evidence type="ECO:0000259" key="14">
    <source>
        <dbReference type="PROSITE" id="PS50944"/>
    </source>
</evidence>
<dbReference type="GO" id="GO:0005737">
    <property type="term" value="C:cytoplasm"/>
    <property type="evidence" value="ECO:0007669"/>
    <property type="project" value="UniProtKB-SubCell"/>
</dbReference>
<comment type="function">
    <text evidence="12">In the presence of manganese, represses expression of mntH and mntS. Up-regulates expression of mntP.</text>
</comment>
<dbReference type="SUPFAM" id="SSF46785">
    <property type="entry name" value="Winged helix' DNA-binding domain"/>
    <property type="match status" value="1"/>
</dbReference>
<evidence type="ECO:0000256" key="9">
    <source>
        <dbReference type="ARBA" id="ARBA00023159"/>
    </source>
</evidence>
<dbReference type="Proteomes" id="UP000184368">
    <property type="component" value="Unassembled WGS sequence"/>
</dbReference>
<comment type="similarity">
    <text evidence="2">Belongs to the DtxR/MntR family.</text>
</comment>
<dbReference type="InterPro" id="IPR036388">
    <property type="entry name" value="WH-like_DNA-bd_sf"/>
</dbReference>
<dbReference type="PANTHER" id="PTHR33238">
    <property type="entry name" value="IRON (METAL) DEPENDENT REPRESSOR, DTXR FAMILY"/>
    <property type="match status" value="1"/>
</dbReference>
<keyword evidence="7" id="KW-0805">Transcription regulation</keyword>
<feature type="domain" description="HTH dtxR-type" evidence="14">
    <location>
        <begin position="1"/>
        <end position="64"/>
    </location>
</feature>
<dbReference type="Pfam" id="PF01325">
    <property type="entry name" value="Fe_dep_repress"/>
    <property type="match status" value="1"/>
</dbReference>
<dbReference type="GO" id="GO:0046983">
    <property type="term" value="F:protein dimerization activity"/>
    <property type="evidence" value="ECO:0007669"/>
    <property type="project" value="InterPro"/>
</dbReference>
<dbReference type="SMART" id="SM00529">
    <property type="entry name" value="HTH_DTXR"/>
    <property type="match status" value="1"/>
</dbReference>
<dbReference type="Pfam" id="PF02742">
    <property type="entry name" value="Fe_dep_repr_C"/>
    <property type="match status" value="1"/>
</dbReference>
<name>A0A1M4UTQ9_9BACT</name>
<evidence type="ECO:0000256" key="2">
    <source>
        <dbReference type="ARBA" id="ARBA00007871"/>
    </source>
</evidence>
<keyword evidence="5" id="KW-0963">Cytoplasm</keyword>
<organism evidence="15 16">
    <name type="scientific">Cnuella takakiae</name>
    <dbReference type="NCBI Taxonomy" id="1302690"/>
    <lineage>
        <taxon>Bacteria</taxon>
        <taxon>Pseudomonadati</taxon>
        <taxon>Bacteroidota</taxon>
        <taxon>Chitinophagia</taxon>
        <taxon>Chitinophagales</taxon>
        <taxon>Chitinophagaceae</taxon>
        <taxon>Cnuella</taxon>
    </lineage>
</organism>
<dbReference type="GO" id="GO:0046914">
    <property type="term" value="F:transition metal ion binding"/>
    <property type="evidence" value="ECO:0007669"/>
    <property type="project" value="InterPro"/>
</dbReference>
<dbReference type="Gene3D" id="1.10.10.10">
    <property type="entry name" value="Winged helix-like DNA-binding domain superfamily/Winged helix DNA-binding domain"/>
    <property type="match status" value="1"/>
</dbReference>
<dbReference type="InterPro" id="IPR036390">
    <property type="entry name" value="WH_DNA-bd_sf"/>
</dbReference>
<dbReference type="InterPro" id="IPR001367">
    <property type="entry name" value="Fe_dep_repressor"/>
</dbReference>
<accession>A0A1M4UTQ9</accession>
<keyword evidence="9" id="KW-0010">Activator</keyword>
<dbReference type="PROSITE" id="PS50944">
    <property type="entry name" value="HTH_DTXR"/>
    <property type="match status" value="1"/>
</dbReference>
<dbReference type="GO" id="GO:0003677">
    <property type="term" value="F:DNA binding"/>
    <property type="evidence" value="ECO:0007669"/>
    <property type="project" value="UniProtKB-KW"/>
</dbReference>
<dbReference type="STRING" id="1302690.BUE76_13440"/>
<keyword evidence="6" id="KW-0678">Repressor</keyword>
<evidence type="ECO:0000256" key="11">
    <source>
        <dbReference type="ARBA" id="ARBA00023211"/>
    </source>
</evidence>
<evidence type="ECO:0000256" key="3">
    <source>
        <dbReference type="ARBA" id="ARBA00011738"/>
    </source>
</evidence>
<dbReference type="Gene3D" id="2.30.30.90">
    <property type="match status" value="1"/>
</dbReference>
<keyword evidence="8" id="KW-0238">DNA-binding</keyword>
<gene>
    <name evidence="15" type="ORF">SAMN05444008_10251</name>
</gene>
<evidence type="ECO:0000256" key="8">
    <source>
        <dbReference type="ARBA" id="ARBA00023125"/>
    </source>
</evidence>
<sequence>MVISPTEENYLKAIYHLQALSEVVSTTHLAQKLQTKPASVTDMMKKLQAKNLLHYTPYHGFSLSAEGRKTALHIVRRHRLWEYFLAEKLSFEWNEVHEVAEELEHIGNKKLIEKLDAYLGFPQFDPHGDPIPDSRGRMQQPELVPLSTAPIAFTGVLQLVTDQSKDLLEHLASRKLRIGTRLELRSRSAFDGSVDIKMGSKTLTLTRQLANHLLLKQI</sequence>
<dbReference type="RefSeq" id="WP_073039612.1">
    <property type="nucleotide sequence ID" value="NZ_FQUO01000002.1"/>
</dbReference>
<evidence type="ECO:0000313" key="15">
    <source>
        <dbReference type="EMBL" id="SHE60141.1"/>
    </source>
</evidence>
<dbReference type="InterPro" id="IPR038157">
    <property type="entry name" value="FeoA_core_dom"/>
</dbReference>
<protein>
    <recommendedName>
        <fullName evidence="4">Transcriptional regulator MntR</fullName>
    </recommendedName>
    <alternativeName>
        <fullName evidence="13">Manganese transport regulator</fullName>
    </alternativeName>
</protein>
<dbReference type="Gene3D" id="1.10.60.10">
    <property type="entry name" value="Iron dependent repressor, metal binding and dimerisation domain"/>
    <property type="match status" value="1"/>
</dbReference>
<dbReference type="InterPro" id="IPR050536">
    <property type="entry name" value="DtxR_MntR_Metal-Reg"/>
</dbReference>
<dbReference type="InterPro" id="IPR022689">
    <property type="entry name" value="Iron_dep_repressor"/>
</dbReference>
<dbReference type="InterPro" id="IPR022687">
    <property type="entry name" value="HTH_DTXR"/>
</dbReference>
<dbReference type="GO" id="GO:0003700">
    <property type="term" value="F:DNA-binding transcription factor activity"/>
    <property type="evidence" value="ECO:0007669"/>
    <property type="project" value="InterPro"/>
</dbReference>
<evidence type="ECO:0000256" key="13">
    <source>
        <dbReference type="ARBA" id="ARBA00032593"/>
    </source>
</evidence>
<dbReference type="PANTHER" id="PTHR33238:SF11">
    <property type="entry name" value="TRANSCRIPTIONAL REGULATOR MNTR"/>
    <property type="match status" value="1"/>
</dbReference>
<proteinExistence type="inferred from homology"/>